<evidence type="ECO:0000313" key="2">
    <source>
        <dbReference type="EMBL" id="RHC28100.1"/>
    </source>
</evidence>
<evidence type="ECO:0000313" key="5">
    <source>
        <dbReference type="Proteomes" id="UP000285305"/>
    </source>
</evidence>
<comment type="caution">
    <text evidence="3">The sequence shown here is derived from an EMBL/GenBank/DDBJ whole genome shotgun (WGS) entry which is preliminary data.</text>
</comment>
<feature type="signal peptide" evidence="1">
    <location>
        <begin position="1"/>
        <end position="22"/>
    </location>
</feature>
<evidence type="ECO:0000313" key="4">
    <source>
        <dbReference type="Proteomes" id="UP000284604"/>
    </source>
</evidence>
<dbReference type="RefSeq" id="WP_117899670.1">
    <property type="nucleotide sequence ID" value="NZ_BAABYC010000001.1"/>
</dbReference>
<dbReference type="Proteomes" id="UP000285305">
    <property type="component" value="Unassembled WGS sequence"/>
</dbReference>
<name>A0A415PT72_BACSE</name>
<dbReference type="InterPro" id="IPR025049">
    <property type="entry name" value="Mfa-like_1"/>
</dbReference>
<gene>
    <name evidence="2" type="ORF">DW853_12460</name>
    <name evidence="3" type="ORF">DWZ78_14640</name>
</gene>
<dbReference type="Gene3D" id="2.60.40.2630">
    <property type="match status" value="1"/>
</dbReference>
<organism evidence="3 4">
    <name type="scientific">Bacteroides stercoris</name>
    <dbReference type="NCBI Taxonomy" id="46506"/>
    <lineage>
        <taxon>Bacteria</taxon>
        <taxon>Pseudomonadati</taxon>
        <taxon>Bacteroidota</taxon>
        <taxon>Bacteroidia</taxon>
        <taxon>Bacteroidales</taxon>
        <taxon>Bacteroidaceae</taxon>
        <taxon>Bacteroides</taxon>
    </lineage>
</organism>
<protein>
    <recommendedName>
        <fullName evidence="6">Fimbrillin family protein</fullName>
    </recommendedName>
</protein>
<keyword evidence="1" id="KW-0732">Signal</keyword>
<evidence type="ECO:0000313" key="3">
    <source>
        <dbReference type="EMBL" id="RHM16053.1"/>
    </source>
</evidence>
<sequence length="293" mass="32142">MRKIILRVIAFYSLILAPAACSKNEDPLHEHSRFSINSTIYGATRVPALDSNGQGHFSEGDINTVFFQDTQNRLLKELSYTYGNTYYWSDFQLEDAIGKLNVSACYPPVKTDSPTVFYWDVTSQEVVTVDFLAAPPVEVTQGVTTDVVLKFNHLMHKLVVKLKATGTTITEKDLGEAKVSVSNFQSAAVIDLLKAKVQRASGTISQLEHTGIESIFILPPQPIGTIAIKVELNGRSKTFQLSECKVGSAFLTQLQSGKVFMLTISVSRNSFTITGQDIAPWGDQGEANGNITI</sequence>
<dbReference type="EMBL" id="QSHQ01000026">
    <property type="protein sequence ID" value="RHC28100.1"/>
    <property type="molecule type" value="Genomic_DNA"/>
</dbReference>
<evidence type="ECO:0000256" key="1">
    <source>
        <dbReference type="SAM" id="SignalP"/>
    </source>
</evidence>
<accession>A0A415PT72</accession>
<dbReference type="Proteomes" id="UP000284604">
    <property type="component" value="Unassembled WGS sequence"/>
</dbReference>
<dbReference type="CDD" id="cd13120">
    <property type="entry name" value="BF2867_like_N"/>
    <property type="match status" value="1"/>
</dbReference>
<reference evidence="4 5" key="1">
    <citation type="submission" date="2018-08" db="EMBL/GenBank/DDBJ databases">
        <title>A genome reference for cultivated species of the human gut microbiota.</title>
        <authorList>
            <person name="Zou Y."/>
            <person name="Xue W."/>
            <person name="Luo G."/>
        </authorList>
    </citation>
    <scope>NUCLEOTIDE SEQUENCE [LARGE SCALE GENOMIC DNA]</scope>
    <source>
        <strain evidence="3 4">AF35-20</strain>
        <strain evidence="2 5">AM36-9BH</strain>
    </source>
</reference>
<evidence type="ECO:0008006" key="6">
    <source>
        <dbReference type="Google" id="ProtNLM"/>
    </source>
</evidence>
<feature type="chain" id="PRO_5036350473" description="Fimbrillin family protein" evidence="1">
    <location>
        <begin position="23"/>
        <end position="293"/>
    </location>
</feature>
<dbReference type="AlphaFoldDB" id="A0A415PT72"/>
<dbReference type="EMBL" id="QRPN01000021">
    <property type="protein sequence ID" value="RHM16053.1"/>
    <property type="molecule type" value="Genomic_DNA"/>
</dbReference>
<dbReference type="Pfam" id="PF13149">
    <property type="entry name" value="Mfa_like_1"/>
    <property type="match status" value="1"/>
</dbReference>
<proteinExistence type="predicted"/>
<dbReference type="CDD" id="cd13121">
    <property type="entry name" value="BF2867_like_C"/>
    <property type="match status" value="1"/>
</dbReference>